<gene>
    <name evidence="1" type="ORF">NDU88_002542</name>
</gene>
<accession>A0AAV7M8H4</accession>
<evidence type="ECO:0000313" key="2">
    <source>
        <dbReference type="Proteomes" id="UP001066276"/>
    </source>
</evidence>
<proteinExistence type="predicted"/>
<sequence>MQKEDWVPDLLLLWARKPPDQELLASKQLEFKAEVTADLHLLRRRHACNPARRAGCRLGGAFLGGSRQVRWGHGKGAQVDFAFWQCGHQQEEDGRRAAAGVLSVLQYRRQKTQPPVQGGSRRGQAVAATVAAGVDGRR</sequence>
<reference evidence="1" key="1">
    <citation type="journal article" date="2022" name="bioRxiv">
        <title>Sequencing and chromosome-scale assembly of the giantPleurodeles waltlgenome.</title>
        <authorList>
            <person name="Brown T."/>
            <person name="Elewa A."/>
            <person name="Iarovenko S."/>
            <person name="Subramanian E."/>
            <person name="Araus A.J."/>
            <person name="Petzold A."/>
            <person name="Susuki M."/>
            <person name="Suzuki K.-i.T."/>
            <person name="Hayashi T."/>
            <person name="Toyoda A."/>
            <person name="Oliveira C."/>
            <person name="Osipova E."/>
            <person name="Leigh N.D."/>
            <person name="Simon A."/>
            <person name="Yun M.H."/>
        </authorList>
    </citation>
    <scope>NUCLEOTIDE SEQUENCE</scope>
    <source>
        <strain evidence="1">20211129_DDA</strain>
        <tissue evidence="1">Liver</tissue>
    </source>
</reference>
<protein>
    <submittedName>
        <fullName evidence="1">Uncharacterized protein</fullName>
    </submittedName>
</protein>
<organism evidence="1 2">
    <name type="scientific">Pleurodeles waltl</name>
    <name type="common">Iberian ribbed newt</name>
    <dbReference type="NCBI Taxonomy" id="8319"/>
    <lineage>
        <taxon>Eukaryota</taxon>
        <taxon>Metazoa</taxon>
        <taxon>Chordata</taxon>
        <taxon>Craniata</taxon>
        <taxon>Vertebrata</taxon>
        <taxon>Euteleostomi</taxon>
        <taxon>Amphibia</taxon>
        <taxon>Batrachia</taxon>
        <taxon>Caudata</taxon>
        <taxon>Salamandroidea</taxon>
        <taxon>Salamandridae</taxon>
        <taxon>Pleurodelinae</taxon>
        <taxon>Pleurodeles</taxon>
    </lineage>
</organism>
<keyword evidence="2" id="KW-1185">Reference proteome</keyword>
<dbReference type="Proteomes" id="UP001066276">
    <property type="component" value="Chromosome 10"/>
</dbReference>
<comment type="caution">
    <text evidence="1">The sequence shown here is derived from an EMBL/GenBank/DDBJ whole genome shotgun (WGS) entry which is preliminary data.</text>
</comment>
<dbReference type="AlphaFoldDB" id="A0AAV7M8H4"/>
<evidence type="ECO:0000313" key="1">
    <source>
        <dbReference type="EMBL" id="KAJ1097423.1"/>
    </source>
</evidence>
<dbReference type="EMBL" id="JANPWB010000014">
    <property type="protein sequence ID" value="KAJ1097423.1"/>
    <property type="molecule type" value="Genomic_DNA"/>
</dbReference>
<name>A0AAV7M8H4_PLEWA</name>